<name>A0ACB6QVG6_9PLEO</name>
<dbReference type="Proteomes" id="UP000799755">
    <property type="component" value="Unassembled WGS sequence"/>
</dbReference>
<evidence type="ECO:0000313" key="2">
    <source>
        <dbReference type="Proteomes" id="UP000799755"/>
    </source>
</evidence>
<protein>
    <submittedName>
        <fullName evidence="1">Uncharacterized protein</fullName>
    </submittedName>
</protein>
<accession>A0ACB6QVG6</accession>
<proteinExistence type="predicted"/>
<organism evidence="1 2">
    <name type="scientific">Lindgomyces ingoldianus</name>
    <dbReference type="NCBI Taxonomy" id="673940"/>
    <lineage>
        <taxon>Eukaryota</taxon>
        <taxon>Fungi</taxon>
        <taxon>Dikarya</taxon>
        <taxon>Ascomycota</taxon>
        <taxon>Pezizomycotina</taxon>
        <taxon>Dothideomycetes</taxon>
        <taxon>Pleosporomycetidae</taxon>
        <taxon>Pleosporales</taxon>
        <taxon>Lindgomycetaceae</taxon>
        <taxon>Lindgomyces</taxon>
    </lineage>
</organism>
<keyword evidence="2" id="KW-1185">Reference proteome</keyword>
<reference evidence="1" key="1">
    <citation type="journal article" date="2020" name="Stud. Mycol.">
        <title>101 Dothideomycetes genomes: a test case for predicting lifestyles and emergence of pathogens.</title>
        <authorList>
            <person name="Haridas S."/>
            <person name="Albert R."/>
            <person name="Binder M."/>
            <person name="Bloem J."/>
            <person name="Labutti K."/>
            <person name="Salamov A."/>
            <person name="Andreopoulos B."/>
            <person name="Baker S."/>
            <person name="Barry K."/>
            <person name="Bills G."/>
            <person name="Bluhm B."/>
            <person name="Cannon C."/>
            <person name="Castanera R."/>
            <person name="Culley D."/>
            <person name="Daum C."/>
            <person name="Ezra D."/>
            <person name="Gonzalez J."/>
            <person name="Henrissat B."/>
            <person name="Kuo A."/>
            <person name="Liang C."/>
            <person name="Lipzen A."/>
            <person name="Lutzoni F."/>
            <person name="Magnuson J."/>
            <person name="Mondo S."/>
            <person name="Nolan M."/>
            <person name="Ohm R."/>
            <person name="Pangilinan J."/>
            <person name="Park H.-J."/>
            <person name="Ramirez L."/>
            <person name="Alfaro M."/>
            <person name="Sun H."/>
            <person name="Tritt A."/>
            <person name="Yoshinaga Y."/>
            <person name="Zwiers L.-H."/>
            <person name="Turgeon B."/>
            <person name="Goodwin S."/>
            <person name="Spatafora J."/>
            <person name="Crous P."/>
            <person name="Grigoriev I."/>
        </authorList>
    </citation>
    <scope>NUCLEOTIDE SEQUENCE</scope>
    <source>
        <strain evidence="1">ATCC 200398</strain>
    </source>
</reference>
<gene>
    <name evidence="1" type="ORF">BDR25DRAFT_35276</name>
</gene>
<comment type="caution">
    <text evidence="1">The sequence shown here is derived from an EMBL/GenBank/DDBJ whole genome shotgun (WGS) entry which is preliminary data.</text>
</comment>
<sequence length="322" mass="36301">MPSLLSLPRELRDQIIDHVMFSLLDAPPAPPKGSSPENFQRKIFDKEPTYLYPKDLIYYPSSSAAYEPTSKGLLQTCHQLRAETLDRRAKLVISSAVLDVMLVEEKSLWPTWLSIPPKMPPIIERLEIRIRICGSPRIKESLQSRVRFGGCISSPIPYGLFGIVDRFLAVGTTGECPPWFWRKYETSVPAYRPQYCIKSLHIVVDTNVALSENEQLSPENIPSRQTPHVDPKTNKLLVVSPMALGIYLADRVEILLGPTGFGYNKLAALLGARIGEVTVSVGKTLVGSLNWPRHLEPHVEDEDWMRLYKIAVLNDRHYFGLG</sequence>
<dbReference type="EMBL" id="MU003508">
    <property type="protein sequence ID" value="KAF2470500.1"/>
    <property type="molecule type" value="Genomic_DNA"/>
</dbReference>
<evidence type="ECO:0000313" key="1">
    <source>
        <dbReference type="EMBL" id="KAF2470500.1"/>
    </source>
</evidence>